<dbReference type="PROSITE" id="PS50404">
    <property type="entry name" value="GST_NTER"/>
    <property type="match status" value="1"/>
</dbReference>
<organism evidence="5 6">
    <name type="scientific">Apiospora hydei</name>
    <dbReference type="NCBI Taxonomy" id="1337664"/>
    <lineage>
        <taxon>Eukaryota</taxon>
        <taxon>Fungi</taxon>
        <taxon>Dikarya</taxon>
        <taxon>Ascomycota</taxon>
        <taxon>Pezizomycotina</taxon>
        <taxon>Sordariomycetes</taxon>
        <taxon>Xylariomycetidae</taxon>
        <taxon>Amphisphaeriales</taxon>
        <taxon>Apiosporaceae</taxon>
        <taxon>Apiospora</taxon>
    </lineage>
</organism>
<dbReference type="PANTHER" id="PTHR44051">
    <property type="entry name" value="GLUTATHIONE S-TRANSFERASE-RELATED"/>
    <property type="match status" value="1"/>
</dbReference>
<dbReference type="GeneID" id="92045119"/>
<evidence type="ECO:0000256" key="2">
    <source>
        <dbReference type="RuleBase" id="RU003494"/>
    </source>
</evidence>
<dbReference type="Proteomes" id="UP001433268">
    <property type="component" value="Unassembled WGS sequence"/>
</dbReference>
<evidence type="ECO:0000259" key="3">
    <source>
        <dbReference type="PROSITE" id="PS50404"/>
    </source>
</evidence>
<proteinExistence type="inferred from homology"/>
<dbReference type="SFLD" id="SFLDG00358">
    <property type="entry name" value="Main_(cytGST)"/>
    <property type="match status" value="1"/>
</dbReference>
<gene>
    <name evidence="5" type="ORF">PG997_007744</name>
</gene>
<keyword evidence="6" id="KW-1185">Reference proteome</keyword>
<evidence type="ECO:0000313" key="5">
    <source>
        <dbReference type="EMBL" id="KAK8079926.1"/>
    </source>
</evidence>
<dbReference type="Pfam" id="PF00043">
    <property type="entry name" value="GST_C"/>
    <property type="match status" value="1"/>
</dbReference>
<dbReference type="SUPFAM" id="SSF47616">
    <property type="entry name" value="GST C-terminal domain-like"/>
    <property type="match status" value="1"/>
</dbReference>
<dbReference type="InterPro" id="IPR036282">
    <property type="entry name" value="Glutathione-S-Trfase_C_sf"/>
</dbReference>
<comment type="similarity">
    <text evidence="1 2">Belongs to the GST superfamily.</text>
</comment>
<accession>A0ABR1WBN4</accession>
<dbReference type="InterPro" id="IPR010987">
    <property type="entry name" value="Glutathione-S-Trfase_C-like"/>
</dbReference>
<dbReference type="SFLD" id="SFLDG01151">
    <property type="entry name" value="Main.2:_Nu-like"/>
    <property type="match status" value="1"/>
</dbReference>
<feature type="domain" description="GST C-terminal" evidence="4">
    <location>
        <begin position="92"/>
        <end position="218"/>
    </location>
</feature>
<evidence type="ECO:0000256" key="1">
    <source>
        <dbReference type="ARBA" id="ARBA00007409"/>
    </source>
</evidence>
<dbReference type="Gene3D" id="1.20.1050.130">
    <property type="match status" value="1"/>
</dbReference>
<name>A0ABR1WBN4_9PEZI</name>
<dbReference type="CDD" id="cd03048">
    <property type="entry name" value="GST_N_Ure2p_like"/>
    <property type="match status" value="1"/>
</dbReference>
<dbReference type="InterPro" id="IPR040079">
    <property type="entry name" value="Glutathione_S-Trfase"/>
</dbReference>
<dbReference type="InterPro" id="IPR004046">
    <property type="entry name" value="GST_C"/>
</dbReference>
<dbReference type="InterPro" id="IPR004045">
    <property type="entry name" value="Glutathione_S-Trfase_N"/>
</dbReference>
<evidence type="ECO:0000259" key="4">
    <source>
        <dbReference type="PROSITE" id="PS50405"/>
    </source>
</evidence>
<dbReference type="RefSeq" id="XP_066667401.1">
    <property type="nucleotide sequence ID" value="XM_066812059.1"/>
</dbReference>
<reference evidence="5 6" key="1">
    <citation type="submission" date="2023-01" db="EMBL/GenBank/DDBJ databases">
        <title>Analysis of 21 Apiospora genomes using comparative genomics revels a genus with tremendous synthesis potential of carbohydrate active enzymes and secondary metabolites.</title>
        <authorList>
            <person name="Sorensen T."/>
        </authorList>
    </citation>
    <scope>NUCLEOTIDE SEQUENCE [LARGE SCALE GENOMIC DNA]</scope>
    <source>
        <strain evidence="5 6">CBS 114990</strain>
    </source>
</reference>
<comment type="caution">
    <text evidence="5">The sequence shown here is derived from an EMBL/GenBank/DDBJ whole genome shotgun (WGS) entry which is preliminary data.</text>
</comment>
<dbReference type="PROSITE" id="PS50405">
    <property type="entry name" value="GST_CTER"/>
    <property type="match status" value="1"/>
</dbReference>
<dbReference type="SFLD" id="SFLDS00019">
    <property type="entry name" value="Glutathione_Transferase_(cytos"/>
    <property type="match status" value="1"/>
</dbReference>
<dbReference type="EMBL" id="JAQQWN010000006">
    <property type="protein sequence ID" value="KAK8079926.1"/>
    <property type="molecule type" value="Genomic_DNA"/>
</dbReference>
<protein>
    <recommendedName>
        <fullName evidence="7">Glutathione S-transferase</fullName>
    </recommendedName>
</protein>
<sequence length="218" mass="25139">MSELKPIVLYQHAQGPNPWKVVMILEELGVPYEEIFQDPSTIKQEPYISLNPNGRVPTIQDPNTGITLWESGAIIEYLVDTYDKEKKISFDTFPEKYHAKQFLIFQVSGQGPYYGQLAFFKFFHPEKVESAIQRYEEQTLRVMSVLDKCLEGKEYLVGGKCTYADISFITWETVAQAIIPEFGEKTKQYTNYHAWLQRLMARPAIAKTLERKATMGAH</sequence>
<dbReference type="InterPro" id="IPR036249">
    <property type="entry name" value="Thioredoxin-like_sf"/>
</dbReference>
<feature type="domain" description="GST N-terminal" evidence="3">
    <location>
        <begin position="5"/>
        <end position="86"/>
    </location>
</feature>
<dbReference type="Pfam" id="PF02798">
    <property type="entry name" value="GST_N"/>
    <property type="match status" value="1"/>
</dbReference>
<dbReference type="SUPFAM" id="SSF52833">
    <property type="entry name" value="Thioredoxin-like"/>
    <property type="match status" value="1"/>
</dbReference>
<evidence type="ECO:0000313" key="6">
    <source>
        <dbReference type="Proteomes" id="UP001433268"/>
    </source>
</evidence>
<evidence type="ECO:0008006" key="7">
    <source>
        <dbReference type="Google" id="ProtNLM"/>
    </source>
</evidence>
<dbReference type="PANTHER" id="PTHR44051:SF3">
    <property type="entry name" value="TRANSCRIPTIONAL REGULATOR URE2"/>
    <property type="match status" value="1"/>
</dbReference>